<feature type="chain" id="PRO_5007574139" description="DUF3575 domain-containing protein" evidence="1">
    <location>
        <begin position="23"/>
        <end position="299"/>
    </location>
</feature>
<organism evidence="2 3">
    <name type="scientific">Roseivirga spongicola</name>
    <dbReference type="NCBI Taxonomy" id="333140"/>
    <lineage>
        <taxon>Bacteria</taxon>
        <taxon>Pseudomonadati</taxon>
        <taxon>Bacteroidota</taxon>
        <taxon>Cytophagia</taxon>
        <taxon>Cytophagales</taxon>
        <taxon>Roseivirgaceae</taxon>
        <taxon>Roseivirga</taxon>
    </lineage>
</organism>
<accession>A0A150X5I8</accession>
<reference evidence="2 3" key="1">
    <citation type="submission" date="2016-01" db="EMBL/GenBank/DDBJ databases">
        <title>Genome sequencing of Roseivirga spongicola UST030701-084.</title>
        <authorList>
            <person name="Selvaratnam C."/>
            <person name="Thevarajoo S."/>
            <person name="Goh K.M."/>
            <person name="Ee R."/>
            <person name="Chan K.-G."/>
            <person name="Chong C.S."/>
        </authorList>
    </citation>
    <scope>NUCLEOTIDE SEQUENCE [LARGE SCALE GENOMIC DNA]</scope>
    <source>
        <strain evidence="2 3">UST030701-084</strain>
    </source>
</reference>
<dbReference type="STRING" id="333140.AWW68_15145"/>
<proteinExistence type="predicted"/>
<comment type="caution">
    <text evidence="2">The sequence shown here is derived from an EMBL/GenBank/DDBJ whole genome shotgun (WGS) entry which is preliminary data.</text>
</comment>
<dbReference type="RefSeq" id="WP_157717682.1">
    <property type="nucleotide sequence ID" value="NZ_LRPC01000028.1"/>
</dbReference>
<name>A0A150X5I8_9BACT</name>
<keyword evidence="1" id="KW-0732">Signal</keyword>
<protein>
    <recommendedName>
        <fullName evidence="4">DUF3575 domain-containing protein</fullName>
    </recommendedName>
</protein>
<keyword evidence="3" id="KW-1185">Reference proteome</keyword>
<dbReference type="Proteomes" id="UP000075606">
    <property type="component" value="Unassembled WGS sequence"/>
</dbReference>
<dbReference type="OrthoDB" id="836926at2"/>
<dbReference type="EMBL" id="LRPC01000028">
    <property type="protein sequence ID" value="KYG73997.1"/>
    <property type="molecule type" value="Genomic_DNA"/>
</dbReference>
<evidence type="ECO:0008006" key="4">
    <source>
        <dbReference type="Google" id="ProtNLM"/>
    </source>
</evidence>
<dbReference type="AlphaFoldDB" id="A0A150X5I8"/>
<sequence>MKNLFNTLLISALILSSSLVNGQQARFKDHLRIDVQSPNLPIYYKYSENDSTTVTIELSYDNFYTKSFLKNEEMALSFSDSDRTTVSQGNGGVYRKANYKWKGDTLFLDFYPYWNKNESTGLKSPIGVTDIERQHPKGGTYFIKIPNRTSLKVSTRAVAVGALTVPFRLHFNGRNSDSDYLFTKDLNVGFYVGLERGYKSFYNSKYTDKESSTTLVFSFFSLLSGQSLKPGNTSDRYPEGKETFEAFYSPGLMTTLAFGDIQLIAAFGVDLPLSNNASQWDFSRRPWVGFGAGYSIFKR</sequence>
<evidence type="ECO:0000313" key="2">
    <source>
        <dbReference type="EMBL" id="KYG73997.1"/>
    </source>
</evidence>
<evidence type="ECO:0000313" key="3">
    <source>
        <dbReference type="Proteomes" id="UP000075606"/>
    </source>
</evidence>
<evidence type="ECO:0000256" key="1">
    <source>
        <dbReference type="SAM" id="SignalP"/>
    </source>
</evidence>
<feature type="signal peptide" evidence="1">
    <location>
        <begin position="1"/>
        <end position="22"/>
    </location>
</feature>
<gene>
    <name evidence="2" type="ORF">AWW68_15145</name>
</gene>